<reference evidence="3" key="1">
    <citation type="journal article" date="2021" name="Syst. Appl. Microbiol.">
        <title>Roseomonas hellenica sp. nov., isolated from roots of wild-growing Alkanna tinctoria.</title>
        <authorList>
            <person name="Rat A."/>
            <person name="Naranjo H.D."/>
            <person name="Lebbe L."/>
            <person name="Cnockaert M."/>
            <person name="Krigas N."/>
            <person name="Grigoriadou K."/>
            <person name="Maloupa E."/>
            <person name="Willems A."/>
        </authorList>
    </citation>
    <scope>NUCLEOTIDE SEQUENCE [LARGE SCALE GENOMIC DNA]</scope>
    <source>
        <strain evidence="3">LMG 31523</strain>
    </source>
</reference>
<evidence type="ECO:0000313" key="2">
    <source>
        <dbReference type="EMBL" id="MBR0665265.1"/>
    </source>
</evidence>
<dbReference type="PANTHER" id="PTHR42928:SF5">
    <property type="entry name" value="BLR1237 PROTEIN"/>
    <property type="match status" value="1"/>
</dbReference>
<dbReference type="InterPro" id="IPR042100">
    <property type="entry name" value="Bug_dom1"/>
</dbReference>
<protein>
    <submittedName>
        <fullName evidence="2">Tripartite tricarboxylate transporter substrate binding protein</fullName>
    </submittedName>
</protein>
<accession>A0ABS5EZB8</accession>
<evidence type="ECO:0000313" key="3">
    <source>
        <dbReference type="Proteomes" id="UP001196870"/>
    </source>
</evidence>
<proteinExistence type="inferred from homology"/>
<dbReference type="Proteomes" id="UP001196870">
    <property type="component" value="Unassembled WGS sequence"/>
</dbReference>
<comment type="similarity">
    <text evidence="1">Belongs to the UPF0065 (bug) family.</text>
</comment>
<keyword evidence="3" id="KW-1185">Reference proteome</keyword>
<dbReference type="Gene3D" id="3.40.190.10">
    <property type="entry name" value="Periplasmic binding protein-like II"/>
    <property type="match status" value="1"/>
</dbReference>
<dbReference type="Gene3D" id="3.40.190.150">
    <property type="entry name" value="Bordetella uptake gene, domain 1"/>
    <property type="match status" value="1"/>
</dbReference>
<dbReference type="PANTHER" id="PTHR42928">
    <property type="entry name" value="TRICARBOXYLATE-BINDING PROTEIN"/>
    <property type="match status" value="1"/>
</dbReference>
<gene>
    <name evidence="2" type="ORF">GXW71_12950</name>
</gene>
<dbReference type="CDD" id="cd07012">
    <property type="entry name" value="PBP2_Bug_TTT"/>
    <property type="match status" value="1"/>
</dbReference>
<organism evidence="2 3">
    <name type="scientific">Plastoroseomonas hellenica</name>
    <dbReference type="NCBI Taxonomy" id="2687306"/>
    <lineage>
        <taxon>Bacteria</taxon>
        <taxon>Pseudomonadati</taxon>
        <taxon>Pseudomonadota</taxon>
        <taxon>Alphaproteobacteria</taxon>
        <taxon>Acetobacterales</taxon>
        <taxon>Acetobacteraceae</taxon>
        <taxon>Plastoroseomonas</taxon>
    </lineage>
</organism>
<comment type="caution">
    <text evidence="2">The sequence shown here is derived from an EMBL/GenBank/DDBJ whole genome shotgun (WGS) entry which is preliminary data.</text>
</comment>
<dbReference type="SUPFAM" id="SSF53850">
    <property type="entry name" value="Periplasmic binding protein-like II"/>
    <property type="match status" value="1"/>
</dbReference>
<dbReference type="Pfam" id="PF03401">
    <property type="entry name" value="TctC"/>
    <property type="match status" value="1"/>
</dbReference>
<dbReference type="InterPro" id="IPR005064">
    <property type="entry name" value="BUG"/>
</dbReference>
<sequence>MTVSRRALLASLPAAGLPYGPWAAYAQTADWPSRPVRIILPAPGGGGTADTLARIVAQELEKRLPQRFLVDNRGGANGNIGAQAAARSAPDGYTFLWSWAGTLATNPALYRDLPFDPVRDFDPVVLIGNVPNILVVNRDLPARTLAEFTAYARANPGRINYGSSGNGSSMHLAGELYRQETRTEMVHVPYAAPAAAMTDLIAGRLQAMFNLMTGTAGQVRAGEVRAIAVLSETRSRTLPDVPTSAELGMPDLVFGTWFGLLAPKGTPATVIGAANAAINAVLTDAEARTRLEAAGLDILGGPPERLAALLSAELARHAALVRAAGIRID</sequence>
<dbReference type="RefSeq" id="WP_211852932.1">
    <property type="nucleotide sequence ID" value="NZ_JAAGBB010000013.1"/>
</dbReference>
<dbReference type="PIRSF" id="PIRSF017082">
    <property type="entry name" value="YflP"/>
    <property type="match status" value="1"/>
</dbReference>
<evidence type="ECO:0000256" key="1">
    <source>
        <dbReference type="ARBA" id="ARBA00006987"/>
    </source>
</evidence>
<dbReference type="EMBL" id="JAAGBB010000013">
    <property type="protein sequence ID" value="MBR0665265.1"/>
    <property type="molecule type" value="Genomic_DNA"/>
</dbReference>
<name>A0ABS5EZB8_9PROT</name>